<feature type="transmembrane region" description="Helical" evidence="1">
    <location>
        <begin position="289"/>
        <end position="306"/>
    </location>
</feature>
<keyword evidence="2" id="KW-0328">Glycosyltransferase</keyword>
<evidence type="ECO:0000313" key="2">
    <source>
        <dbReference type="EMBL" id="MCQ8240724.1"/>
    </source>
</evidence>
<feature type="transmembrane region" description="Helical" evidence="1">
    <location>
        <begin position="318"/>
        <end position="337"/>
    </location>
</feature>
<keyword evidence="3" id="KW-1185">Reference proteome</keyword>
<dbReference type="EC" id="2.4.-.-" evidence="2"/>
<keyword evidence="1" id="KW-0472">Membrane</keyword>
<keyword evidence="1" id="KW-0812">Transmembrane</keyword>
<feature type="transmembrane region" description="Helical" evidence="1">
    <location>
        <begin position="162"/>
        <end position="192"/>
    </location>
</feature>
<dbReference type="EMBL" id="JAMZEJ010000004">
    <property type="protein sequence ID" value="MCQ8240724.1"/>
    <property type="molecule type" value="Genomic_DNA"/>
</dbReference>
<dbReference type="RefSeq" id="WP_422919465.1">
    <property type="nucleotide sequence ID" value="NZ_JAMZEJ010000004.1"/>
</dbReference>
<feature type="transmembrane region" description="Helical" evidence="1">
    <location>
        <begin position="110"/>
        <end position="126"/>
    </location>
</feature>
<keyword evidence="1" id="KW-1133">Transmembrane helix</keyword>
<gene>
    <name evidence="2" type="ORF">NFI88_07705</name>
</gene>
<organism evidence="2 3">
    <name type="scientific">Rhizosaccharibacter radicis</name>
    <dbReference type="NCBI Taxonomy" id="2782605"/>
    <lineage>
        <taxon>Bacteria</taxon>
        <taxon>Pseudomonadati</taxon>
        <taxon>Pseudomonadota</taxon>
        <taxon>Alphaproteobacteria</taxon>
        <taxon>Acetobacterales</taxon>
        <taxon>Acetobacteraceae</taxon>
        <taxon>Rhizosaccharibacter</taxon>
    </lineage>
</organism>
<evidence type="ECO:0000313" key="3">
    <source>
        <dbReference type="Proteomes" id="UP001524547"/>
    </source>
</evidence>
<dbReference type="Proteomes" id="UP001524547">
    <property type="component" value="Unassembled WGS sequence"/>
</dbReference>
<evidence type="ECO:0000256" key="1">
    <source>
        <dbReference type="SAM" id="Phobius"/>
    </source>
</evidence>
<feature type="transmembrane region" description="Helical" evidence="1">
    <location>
        <begin position="262"/>
        <end position="280"/>
    </location>
</feature>
<feature type="transmembrane region" description="Helical" evidence="1">
    <location>
        <begin position="212"/>
        <end position="230"/>
    </location>
</feature>
<accession>A0ABT1VWK9</accession>
<reference evidence="2 3" key="1">
    <citation type="submission" date="2022-06" db="EMBL/GenBank/DDBJ databases">
        <title>Rhizosaccharibacter gen. nov. sp. nov. KSS12, endophytic bacteria isolated from sugarcane.</title>
        <authorList>
            <person name="Pitiwittayakul N."/>
        </authorList>
    </citation>
    <scope>NUCLEOTIDE SEQUENCE [LARGE SCALE GENOMIC DNA]</scope>
    <source>
        <strain evidence="2 3">KSS12</strain>
    </source>
</reference>
<keyword evidence="2" id="KW-0808">Transferase</keyword>
<proteinExistence type="predicted"/>
<feature type="transmembrane region" description="Helical" evidence="1">
    <location>
        <begin position="85"/>
        <end position="103"/>
    </location>
</feature>
<dbReference type="GO" id="GO:0016757">
    <property type="term" value="F:glycosyltransferase activity"/>
    <property type="evidence" value="ECO:0007669"/>
    <property type="project" value="UniProtKB-KW"/>
</dbReference>
<sequence>MTRAAMARAAADEPLPRWLVGALFALFGLIVIKAASSEITFDEAWSFMFYGRDLFGFSRLDLANDHPLNSLLIFVSTRIFGDGEFAIRLPNVLAGAAYLWCCAHVVRRSASVPLAFAFCALQIYVIDYFTLARGYGLATALVMAGLTRFLRSDGRSRAYGELLAFLFAASLAIFSCFMITLAAVAAHAALSAWRASRDGQLSLRVLWRSERIGLVFLALCAVPMAGLHWVSRPGVPLWGSEDGLFGAMAVGVARMYVGDRFATAGAVAGLAAMVVLVGAARRRLSSRSLFLLLVTGFLLFGFFLTFHLLHRPLPADRVLLPMMPVWLLLVVCLVDDLAAPLDPRRLRHARAGALALAVVLGGAFLHRCHIATTSDQPGAQPLRPALVKALAAHRCVPFAIWSNYAQTYYMYRWFGDAMPEETPCR</sequence>
<protein>
    <submittedName>
        <fullName evidence="2">Glycosyltransferase family 39 protein</fullName>
        <ecNumber evidence="2">2.4.-.-</ecNumber>
    </submittedName>
</protein>
<comment type="caution">
    <text evidence="2">The sequence shown here is derived from an EMBL/GenBank/DDBJ whole genome shotgun (WGS) entry which is preliminary data.</text>
</comment>
<name>A0ABT1VWK9_9PROT</name>